<keyword evidence="8" id="KW-0067">ATP-binding</keyword>
<dbReference type="Gene3D" id="1.10.510.10">
    <property type="entry name" value="Transferase(Phosphotransferase) domain 1"/>
    <property type="match status" value="1"/>
</dbReference>
<dbReference type="GO" id="GO:0005524">
    <property type="term" value="F:ATP binding"/>
    <property type="evidence" value="ECO:0007669"/>
    <property type="project" value="UniProtKB-UniRule"/>
</dbReference>
<dbReference type="GO" id="GO:0004672">
    <property type="term" value="F:protein kinase activity"/>
    <property type="evidence" value="ECO:0007669"/>
    <property type="project" value="InterPro"/>
</dbReference>
<dbReference type="PROSITE" id="PS50011">
    <property type="entry name" value="PROTEIN_KINASE_DOM"/>
    <property type="match status" value="1"/>
</dbReference>
<keyword evidence="6 9" id="KW-1133">Transmembrane helix</keyword>
<evidence type="ECO:0000256" key="1">
    <source>
        <dbReference type="ARBA" id="ARBA00004162"/>
    </source>
</evidence>
<dbReference type="STRING" id="4615.A0A199W334"/>
<dbReference type="InterPro" id="IPR046959">
    <property type="entry name" value="PRK1-6/SRF4-like"/>
</dbReference>
<dbReference type="EMBL" id="LSRQ01000358">
    <property type="protein sequence ID" value="OAY83310.1"/>
    <property type="molecule type" value="Genomic_DNA"/>
</dbReference>
<organism evidence="11 12">
    <name type="scientific">Ananas comosus</name>
    <name type="common">Pineapple</name>
    <name type="synonym">Ananas ananas</name>
    <dbReference type="NCBI Taxonomy" id="4615"/>
    <lineage>
        <taxon>Eukaryota</taxon>
        <taxon>Viridiplantae</taxon>
        <taxon>Streptophyta</taxon>
        <taxon>Embryophyta</taxon>
        <taxon>Tracheophyta</taxon>
        <taxon>Spermatophyta</taxon>
        <taxon>Magnoliopsida</taxon>
        <taxon>Liliopsida</taxon>
        <taxon>Poales</taxon>
        <taxon>Bromeliaceae</taxon>
        <taxon>Bromelioideae</taxon>
        <taxon>Ananas</taxon>
    </lineage>
</organism>
<gene>
    <name evidence="11" type="ORF">ACMD2_23425</name>
</gene>
<evidence type="ECO:0000256" key="7">
    <source>
        <dbReference type="ARBA" id="ARBA00023136"/>
    </source>
</evidence>
<dbReference type="PANTHER" id="PTHR48007:SF87">
    <property type="entry name" value="PROTEIN KINASE DOMAIN-CONTAINING PROTEIN"/>
    <property type="match status" value="1"/>
</dbReference>
<keyword evidence="2" id="KW-1003">Cell membrane</keyword>
<evidence type="ECO:0000259" key="10">
    <source>
        <dbReference type="PROSITE" id="PS50011"/>
    </source>
</evidence>
<dbReference type="Gene3D" id="3.80.10.10">
    <property type="entry name" value="Ribonuclease Inhibitor"/>
    <property type="match status" value="2"/>
</dbReference>
<evidence type="ECO:0000256" key="6">
    <source>
        <dbReference type="ARBA" id="ARBA00022989"/>
    </source>
</evidence>
<dbReference type="InterPro" id="IPR000719">
    <property type="entry name" value="Prot_kinase_dom"/>
</dbReference>
<evidence type="ECO:0000313" key="11">
    <source>
        <dbReference type="EMBL" id="OAY83310.1"/>
    </source>
</evidence>
<dbReference type="Pfam" id="PF00069">
    <property type="entry name" value="Pkinase"/>
    <property type="match status" value="1"/>
</dbReference>
<dbReference type="InterPro" id="IPR011009">
    <property type="entry name" value="Kinase-like_dom_sf"/>
</dbReference>
<keyword evidence="11" id="KW-0418">Kinase</keyword>
<evidence type="ECO:0000256" key="9">
    <source>
        <dbReference type="SAM" id="Phobius"/>
    </source>
</evidence>
<dbReference type="Pfam" id="PF00560">
    <property type="entry name" value="LRR_1"/>
    <property type="match status" value="1"/>
</dbReference>
<keyword evidence="11" id="KW-0675">Receptor</keyword>
<feature type="transmembrane region" description="Helical" evidence="9">
    <location>
        <begin position="6"/>
        <end position="28"/>
    </location>
</feature>
<dbReference type="InterPro" id="IPR032675">
    <property type="entry name" value="LRR_dom_sf"/>
</dbReference>
<keyword evidence="4 9" id="KW-0812">Transmembrane</keyword>
<evidence type="ECO:0000256" key="5">
    <source>
        <dbReference type="ARBA" id="ARBA00022737"/>
    </source>
</evidence>
<feature type="transmembrane region" description="Helical" evidence="9">
    <location>
        <begin position="244"/>
        <end position="270"/>
    </location>
</feature>
<keyword evidence="7 9" id="KW-0472">Membrane</keyword>
<keyword evidence="3" id="KW-0433">Leucine-rich repeat</keyword>
<evidence type="ECO:0000256" key="8">
    <source>
        <dbReference type="PROSITE-ProRule" id="PRU10141"/>
    </source>
</evidence>
<proteinExistence type="predicted"/>
<dbReference type="InterPro" id="IPR013210">
    <property type="entry name" value="LRR_N_plant-typ"/>
</dbReference>
<dbReference type="InterPro" id="IPR001611">
    <property type="entry name" value="Leu-rich_rpt"/>
</dbReference>
<dbReference type="SUPFAM" id="SSF56112">
    <property type="entry name" value="Protein kinase-like (PK-like)"/>
    <property type="match status" value="1"/>
</dbReference>
<accession>A0A199W334</accession>
<dbReference type="SUPFAM" id="SSF52058">
    <property type="entry name" value="L domain-like"/>
    <property type="match status" value="1"/>
</dbReference>
<dbReference type="Proteomes" id="UP000092600">
    <property type="component" value="Unassembled WGS sequence"/>
</dbReference>
<evidence type="ECO:0000313" key="12">
    <source>
        <dbReference type="Proteomes" id="UP000092600"/>
    </source>
</evidence>
<dbReference type="InterPro" id="IPR017441">
    <property type="entry name" value="Protein_kinase_ATP_BS"/>
</dbReference>
<keyword evidence="5" id="KW-0677">Repeat</keyword>
<protein>
    <submittedName>
        <fullName evidence="11">Putative leucine-rich repeat receptor-like protein kinase</fullName>
    </submittedName>
</protein>
<dbReference type="PANTHER" id="PTHR48007">
    <property type="entry name" value="LEUCINE-RICH REPEAT RECEPTOR-LIKE PROTEIN KINASE PXC1"/>
    <property type="match status" value="1"/>
</dbReference>
<comment type="caution">
    <text evidence="11">The sequence shown here is derived from an EMBL/GenBank/DDBJ whole genome shotgun (WGS) entry which is preliminary data.</text>
</comment>
<feature type="domain" description="Protein kinase" evidence="10">
    <location>
        <begin position="320"/>
        <end position="586"/>
    </location>
</feature>
<keyword evidence="11" id="KW-0808">Transferase</keyword>
<sequence length="586" mass="64396">MALPYYYYFSFSFFLLVSIVTPHELSLVHSQDLFPLLSFKASADPRGVLRTWVGLNPCSGSWIGVKCYRNRVVAIYLDNSSLVGSATPLLLGLGQLRILSLRRNALNGTISLLTNLTNPNLRHLSLSHNQFSGTLNITLPSLLSFRAEHNNFFGGLEGLKLPKMKDLNISNNNFVGEISFGLSKFPRSSFEGNLALCGSPLSSCIDSLRLSNDSTNTSSSPNISSMTSASFCSSRSLTKFGITALLAIGIGDILVISISLAIVIGLYIWLRKKLLIPPSSTTSNLRVIESDRGYSEEKEKNGGLVCFEGGEELKLETLLKASAEVLGKGVSGSTYKAILDDGIIVAVKRLSALQFPSYGKNFDKHMHAIGRLRHSNVVSLRAYCNANGERLLVYDCMPKGSLQSLLHSTSNERRLRCRSLDWRRRKQILFGAANGLNYIHSFPVRPLLVHANIKPSNILIDEHGNACISECGLMRFAASTNTQYFVPSFPSNLFYEASSAWHGHRPAPELSGRRGTATQESDVYSFGMVLLEVVRDHKDVEESSGGDGECEGEVMGMAKVGMLCTAERPEDRPKMSQVVRMISEFL</sequence>
<keyword evidence="8" id="KW-0547">Nucleotide-binding</keyword>
<evidence type="ECO:0000256" key="4">
    <source>
        <dbReference type="ARBA" id="ARBA00022692"/>
    </source>
</evidence>
<dbReference type="GO" id="GO:0005886">
    <property type="term" value="C:plasma membrane"/>
    <property type="evidence" value="ECO:0007669"/>
    <property type="project" value="UniProtKB-SubCell"/>
</dbReference>
<name>A0A199W334_ANACO</name>
<evidence type="ECO:0000256" key="2">
    <source>
        <dbReference type="ARBA" id="ARBA00022475"/>
    </source>
</evidence>
<dbReference type="Pfam" id="PF08263">
    <property type="entry name" value="LRRNT_2"/>
    <property type="match status" value="1"/>
</dbReference>
<dbReference type="Gene3D" id="3.30.200.20">
    <property type="entry name" value="Phosphorylase Kinase, domain 1"/>
    <property type="match status" value="1"/>
</dbReference>
<reference evidence="11 12" key="1">
    <citation type="journal article" date="2016" name="DNA Res.">
        <title>The draft genome of MD-2 pineapple using hybrid error correction of long reads.</title>
        <authorList>
            <person name="Redwan R.M."/>
            <person name="Saidin A."/>
            <person name="Kumar S.V."/>
        </authorList>
    </citation>
    <scope>NUCLEOTIDE SEQUENCE [LARGE SCALE GENOMIC DNA]</scope>
    <source>
        <strain evidence="12">cv. MD2</strain>
        <tissue evidence="11">Leaf</tissue>
    </source>
</reference>
<feature type="binding site" evidence="8">
    <location>
        <position position="348"/>
    </location>
    <ligand>
        <name>ATP</name>
        <dbReference type="ChEBI" id="CHEBI:30616"/>
    </ligand>
</feature>
<dbReference type="AlphaFoldDB" id="A0A199W334"/>
<evidence type="ECO:0000256" key="3">
    <source>
        <dbReference type="ARBA" id="ARBA00022614"/>
    </source>
</evidence>
<comment type="subcellular location">
    <subcellularLocation>
        <location evidence="1">Cell membrane</location>
        <topology evidence="1">Single-pass membrane protein</topology>
    </subcellularLocation>
</comment>
<dbReference type="PROSITE" id="PS00107">
    <property type="entry name" value="PROTEIN_KINASE_ATP"/>
    <property type="match status" value="1"/>
</dbReference>